<proteinExistence type="predicted"/>
<dbReference type="AlphaFoldDB" id="A0AAD5R887"/>
<feature type="transmembrane region" description="Helical" evidence="1">
    <location>
        <begin position="56"/>
        <end position="75"/>
    </location>
</feature>
<keyword evidence="3" id="KW-1185">Reference proteome</keyword>
<keyword evidence="1" id="KW-0472">Membrane</keyword>
<evidence type="ECO:0000313" key="2">
    <source>
        <dbReference type="EMBL" id="KAJ1371349.1"/>
    </source>
</evidence>
<comment type="caution">
    <text evidence="2">The sequence shown here is derived from an EMBL/GenBank/DDBJ whole genome shotgun (WGS) entry which is preliminary data.</text>
</comment>
<dbReference type="Proteomes" id="UP001196413">
    <property type="component" value="Unassembled WGS sequence"/>
</dbReference>
<evidence type="ECO:0000256" key="1">
    <source>
        <dbReference type="SAM" id="Phobius"/>
    </source>
</evidence>
<gene>
    <name evidence="2" type="ORF">KIN20_033291</name>
</gene>
<reference evidence="2" key="1">
    <citation type="submission" date="2021-06" db="EMBL/GenBank/DDBJ databases">
        <title>Parelaphostrongylus tenuis whole genome reference sequence.</title>
        <authorList>
            <person name="Garwood T.J."/>
            <person name="Larsen P.A."/>
            <person name="Fountain-Jones N.M."/>
            <person name="Garbe J.R."/>
            <person name="Macchietto M.G."/>
            <person name="Kania S.A."/>
            <person name="Gerhold R.W."/>
            <person name="Richards J.E."/>
            <person name="Wolf T.M."/>
        </authorList>
    </citation>
    <scope>NUCLEOTIDE SEQUENCE</scope>
    <source>
        <strain evidence="2">MNPRO001-30</strain>
        <tissue evidence="2">Meninges</tissue>
    </source>
</reference>
<dbReference type="EMBL" id="JAHQIW010006965">
    <property type="protein sequence ID" value="KAJ1371349.1"/>
    <property type="molecule type" value="Genomic_DNA"/>
</dbReference>
<sequence length="80" mass="9827">MCNNRHRCHLCKQLRTQPFTCRRNHNWIETVCPSIVTRSFLTLFLRRDLNRCYEEAYVIVVTEITYMPFCLFNVWPRKDE</sequence>
<accession>A0AAD5R887</accession>
<evidence type="ECO:0000313" key="3">
    <source>
        <dbReference type="Proteomes" id="UP001196413"/>
    </source>
</evidence>
<keyword evidence="1" id="KW-1133">Transmembrane helix</keyword>
<protein>
    <submittedName>
        <fullName evidence="2">Uncharacterized protein</fullName>
    </submittedName>
</protein>
<keyword evidence="1" id="KW-0812">Transmembrane</keyword>
<organism evidence="2 3">
    <name type="scientific">Parelaphostrongylus tenuis</name>
    <name type="common">Meningeal worm</name>
    <dbReference type="NCBI Taxonomy" id="148309"/>
    <lineage>
        <taxon>Eukaryota</taxon>
        <taxon>Metazoa</taxon>
        <taxon>Ecdysozoa</taxon>
        <taxon>Nematoda</taxon>
        <taxon>Chromadorea</taxon>
        <taxon>Rhabditida</taxon>
        <taxon>Rhabditina</taxon>
        <taxon>Rhabditomorpha</taxon>
        <taxon>Strongyloidea</taxon>
        <taxon>Metastrongylidae</taxon>
        <taxon>Parelaphostrongylus</taxon>
    </lineage>
</organism>
<name>A0AAD5R887_PARTN</name>